<dbReference type="SUPFAM" id="SSF47576">
    <property type="entry name" value="Calponin-homology domain, CH-domain"/>
    <property type="match status" value="1"/>
</dbReference>
<dbReference type="Gene3D" id="2.10.110.10">
    <property type="entry name" value="Cysteine Rich Protein"/>
    <property type="match status" value="1"/>
</dbReference>
<accession>A0A8J4T140</accession>
<keyword evidence="2 4" id="KW-0862">Zinc</keyword>
<dbReference type="PROSITE" id="PS00478">
    <property type="entry name" value="LIM_DOMAIN_1"/>
    <property type="match status" value="1"/>
</dbReference>
<name>A0A8J4T140_9TREM</name>
<evidence type="ECO:0000256" key="2">
    <source>
        <dbReference type="ARBA" id="ARBA00022833"/>
    </source>
</evidence>
<evidence type="ECO:0000256" key="5">
    <source>
        <dbReference type="SAM" id="Coils"/>
    </source>
</evidence>
<dbReference type="GO" id="GO:0046872">
    <property type="term" value="F:metal ion binding"/>
    <property type="evidence" value="ECO:0007669"/>
    <property type="project" value="UniProtKB-KW"/>
</dbReference>
<dbReference type="CDD" id="cd08368">
    <property type="entry name" value="LIM"/>
    <property type="match status" value="1"/>
</dbReference>
<dbReference type="GO" id="GO:0023051">
    <property type="term" value="P:regulation of signaling"/>
    <property type="evidence" value="ECO:0007669"/>
    <property type="project" value="InterPro"/>
</dbReference>
<dbReference type="Pfam" id="PF00412">
    <property type="entry name" value="LIM"/>
    <property type="match status" value="1"/>
</dbReference>
<dbReference type="InterPro" id="IPR036872">
    <property type="entry name" value="CH_dom_sf"/>
</dbReference>
<comment type="caution">
    <text evidence="9">The sequence shown here is derived from an EMBL/GenBank/DDBJ whole genome shotgun (WGS) entry which is preliminary data.</text>
</comment>
<feature type="compositionally biased region" description="Polar residues" evidence="6">
    <location>
        <begin position="1115"/>
        <end position="1126"/>
    </location>
</feature>
<evidence type="ECO:0000313" key="10">
    <source>
        <dbReference type="Proteomes" id="UP000748531"/>
    </source>
</evidence>
<evidence type="ECO:0000259" key="8">
    <source>
        <dbReference type="PROSITE" id="PS50023"/>
    </source>
</evidence>
<dbReference type="Proteomes" id="UP000748531">
    <property type="component" value="Unassembled WGS sequence"/>
</dbReference>
<reference evidence="9" key="1">
    <citation type="submission" date="2019-05" db="EMBL/GenBank/DDBJ databases">
        <title>Annotation for the trematode Paragonimus heterotremus.</title>
        <authorList>
            <person name="Choi Y.-J."/>
        </authorList>
    </citation>
    <scope>NUCLEOTIDE SEQUENCE</scope>
    <source>
        <strain evidence="9">LC</strain>
    </source>
</reference>
<dbReference type="PANTHER" id="PTHR46767:SF1">
    <property type="entry name" value="LIM DOMAIN ONLY PROTEIN 7"/>
    <property type="match status" value="1"/>
</dbReference>
<dbReference type="InterPro" id="IPR001715">
    <property type="entry name" value="CH_dom"/>
</dbReference>
<dbReference type="SUPFAM" id="SSF50156">
    <property type="entry name" value="PDZ domain-like"/>
    <property type="match status" value="1"/>
</dbReference>
<sequence>MKNERNSGSSEIECARYNRAAPAFRAALLWIESILHIDVPSDKCLRSFLASGEILCSLLNTLVPGAVKRINHCPNRASAMDNLSLFIAACQEKCGIPRSKLFSIDDFDDILDRGFELQSNGELGVKQSEKVVISLFWLSKFVDHDPRCEDLPKLDYSAFTGLLPKTTIIQSLPSFSAGDQISSEYGATKTHFPVSRNSNSTGIVVNKKSAVERLPEAHQFVRPPSAMGNTDSSRVVILPNSKDNPVVEPVNVEQTTVEETQTNNNGTEEDEWQADLDDWRQRRRRVSRQQATKMMSFEELQEEEERKRREAIRDRMRRIKTQRSCISNSFIASTDIVRPTPPNSPGMALLTGGGLNLLEDIDEVSFSPAPTVPESTPVPESSLTVDQSNNKSVSAIHQNGLESKPLISKPACDDHTSPMNGFKEHSSVELNQIVSTKQEDSIEDTAGSKSPAPKNDRFPTADYREVQIRLQSKVKTVESRWGMMIRADGPSETAPFVIERVRIGSTADVCDVMNGDILLELNTTDLSPRSGQPLDAVTLQELESLMDQLSFTGRPATLRVLRKPNQIEEFSDTEQGKETPIASNSAGSVTTDTSDIDDRTEFKPTQDTAVIRIQDQSASKSNHVLSHPDESMLHAPPSYSDQPRSPKSQQRLHDVPYANSSDLVESTDSGPLKAPLCPPTDFPLKKSLSAQIVDTSEVGTSCLHSSSQIEDSSTSRTVSARVHRPVDISRAEPTHLSLSSISTLDGRSEHVLLVQQPNVESSQVIQGISSNVGHSIDLGSTPNTAWSETPNSPLPPPPALSPLITSPITSSITIQPTKDSRFVRQTFPELPSPPSPMFFNNDELSRPHVSDTISQRPQSKVTPSPLIFETSFTSFDPPPRVSDDHMSRASDDPQFGSRLQSDSNIHRVCPQLQSESRDATASNVPPAPPSPLLTPSRSTLYHPIAPLSSPQSSDIDEIDVDDCTQNRSVEISQHSYSSRRKFYPPPPPLPIPKQDAPPPPPPRVPLNKGINPRNKCTACTRELGTGDLMIISSMSLYYHLACFVCSRCGEPLSDGLSNADVRIRAGQLYCQTCYPSKRKTAPQGDSNQHKPDRAGTLPARSSTPVACADRRNRSRAPTYQVASGESGTKYGYM</sequence>
<feature type="region of interest" description="Disordered" evidence="6">
    <location>
        <begin position="1077"/>
        <end position="1133"/>
    </location>
</feature>
<dbReference type="InterPro" id="IPR001781">
    <property type="entry name" value="Znf_LIM"/>
</dbReference>
<keyword evidence="3 4" id="KW-0440">LIM domain</keyword>
<proteinExistence type="predicted"/>
<dbReference type="PANTHER" id="PTHR46767">
    <property type="entry name" value="LIM DOMAIN ONLY PROTEIN 7"/>
    <property type="match status" value="1"/>
</dbReference>
<dbReference type="PROSITE" id="PS50021">
    <property type="entry name" value="CH"/>
    <property type="match status" value="1"/>
</dbReference>
<dbReference type="GO" id="GO:0030155">
    <property type="term" value="P:regulation of cell adhesion"/>
    <property type="evidence" value="ECO:0007669"/>
    <property type="project" value="InterPro"/>
</dbReference>
<feature type="compositionally biased region" description="Polar residues" evidence="6">
    <location>
        <begin position="851"/>
        <end position="862"/>
    </location>
</feature>
<evidence type="ECO:0000256" key="4">
    <source>
        <dbReference type="PROSITE-ProRule" id="PRU00125"/>
    </source>
</evidence>
<dbReference type="Gene3D" id="1.10.418.10">
    <property type="entry name" value="Calponin-like domain"/>
    <property type="match status" value="1"/>
</dbReference>
<dbReference type="Pfam" id="PF00307">
    <property type="entry name" value="CH"/>
    <property type="match status" value="1"/>
</dbReference>
<feature type="domain" description="Calponin-homology (CH)" evidence="7">
    <location>
        <begin position="21"/>
        <end position="143"/>
    </location>
</feature>
<feature type="compositionally biased region" description="Polar residues" evidence="6">
    <location>
        <begin position="639"/>
        <end position="649"/>
    </location>
</feature>
<dbReference type="OrthoDB" id="6251168at2759"/>
<dbReference type="InterPro" id="IPR036034">
    <property type="entry name" value="PDZ_sf"/>
</dbReference>
<dbReference type="Gene3D" id="2.30.42.10">
    <property type="match status" value="1"/>
</dbReference>
<feature type="region of interest" description="Disordered" evidence="6">
    <location>
        <begin position="830"/>
        <end position="957"/>
    </location>
</feature>
<feature type="region of interest" description="Disordered" evidence="6">
    <location>
        <begin position="969"/>
        <end position="1009"/>
    </location>
</feature>
<keyword evidence="10" id="KW-1185">Reference proteome</keyword>
<protein>
    <recommendedName>
        <fullName evidence="11">LIM zinc-binding domain-containing protein</fullName>
    </recommendedName>
</protein>
<feature type="region of interest" description="Disordered" evidence="6">
    <location>
        <begin position="568"/>
        <end position="651"/>
    </location>
</feature>
<feature type="compositionally biased region" description="Basic and acidic residues" evidence="6">
    <location>
        <begin position="881"/>
        <end position="891"/>
    </location>
</feature>
<evidence type="ECO:0000256" key="3">
    <source>
        <dbReference type="ARBA" id="ARBA00023038"/>
    </source>
</evidence>
<keyword evidence="1 4" id="KW-0479">Metal-binding</keyword>
<feature type="compositionally biased region" description="Polar residues" evidence="6">
    <location>
        <begin position="605"/>
        <end position="624"/>
    </location>
</feature>
<feature type="region of interest" description="Disordered" evidence="6">
    <location>
        <begin position="438"/>
        <end position="458"/>
    </location>
</feature>
<gene>
    <name evidence="9" type="ORF">PHET_03015</name>
</gene>
<dbReference type="PROSITE" id="PS50023">
    <property type="entry name" value="LIM_DOMAIN_2"/>
    <property type="match status" value="1"/>
</dbReference>
<dbReference type="AlphaFoldDB" id="A0A8J4T140"/>
<feature type="region of interest" description="Disordered" evidence="6">
    <location>
        <begin position="367"/>
        <end position="389"/>
    </location>
</feature>
<keyword evidence="5" id="KW-0175">Coiled coil</keyword>
<dbReference type="SMART" id="SM00132">
    <property type="entry name" value="LIM"/>
    <property type="match status" value="1"/>
</dbReference>
<evidence type="ECO:0008006" key="11">
    <source>
        <dbReference type="Google" id="ProtNLM"/>
    </source>
</evidence>
<feature type="coiled-coil region" evidence="5">
    <location>
        <begin position="269"/>
        <end position="322"/>
    </location>
</feature>
<evidence type="ECO:0000256" key="1">
    <source>
        <dbReference type="ARBA" id="ARBA00022723"/>
    </source>
</evidence>
<feature type="compositionally biased region" description="Polar residues" evidence="6">
    <location>
        <begin position="581"/>
        <end position="593"/>
    </location>
</feature>
<dbReference type="EMBL" id="LUCH01001218">
    <property type="protein sequence ID" value="KAF5403451.1"/>
    <property type="molecule type" value="Genomic_DNA"/>
</dbReference>
<organism evidence="9 10">
    <name type="scientific">Paragonimus heterotremus</name>
    <dbReference type="NCBI Taxonomy" id="100268"/>
    <lineage>
        <taxon>Eukaryota</taxon>
        <taxon>Metazoa</taxon>
        <taxon>Spiralia</taxon>
        <taxon>Lophotrochozoa</taxon>
        <taxon>Platyhelminthes</taxon>
        <taxon>Trematoda</taxon>
        <taxon>Digenea</taxon>
        <taxon>Plagiorchiida</taxon>
        <taxon>Troglotremata</taxon>
        <taxon>Troglotrematidae</taxon>
        <taxon>Paragonimus</taxon>
    </lineage>
</organism>
<feature type="compositionally biased region" description="Polar residues" evidence="6">
    <location>
        <begin position="378"/>
        <end position="389"/>
    </location>
</feature>
<dbReference type="InterPro" id="IPR029978">
    <property type="entry name" value="LMO-7"/>
</dbReference>
<feature type="domain" description="LIM zinc-binding" evidence="8">
    <location>
        <begin position="1014"/>
        <end position="1080"/>
    </location>
</feature>
<dbReference type="SMART" id="SM00033">
    <property type="entry name" value="CH"/>
    <property type="match status" value="1"/>
</dbReference>
<evidence type="ECO:0000313" key="9">
    <source>
        <dbReference type="EMBL" id="KAF5403451.1"/>
    </source>
</evidence>
<feature type="compositionally biased region" description="Pro residues" evidence="6">
    <location>
        <begin position="983"/>
        <end position="1004"/>
    </location>
</feature>
<evidence type="ECO:0000256" key="6">
    <source>
        <dbReference type="SAM" id="MobiDB-lite"/>
    </source>
</evidence>
<evidence type="ECO:0000259" key="7">
    <source>
        <dbReference type="PROSITE" id="PS50021"/>
    </source>
</evidence>